<organism evidence="2 3">
    <name type="scientific">Marinobacter adhaerens</name>
    <dbReference type="NCBI Taxonomy" id="1033846"/>
    <lineage>
        <taxon>Bacteria</taxon>
        <taxon>Pseudomonadati</taxon>
        <taxon>Pseudomonadota</taxon>
        <taxon>Gammaproteobacteria</taxon>
        <taxon>Pseudomonadales</taxon>
        <taxon>Marinobacteraceae</taxon>
        <taxon>Marinobacter</taxon>
    </lineage>
</organism>
<dbReference type="GeneID" id="78560587"/>
<reference evidence="2 3" key="1">
    <citation type="submission" date="2021-06" db="EMBL/GenBank/DDBJ databases">
        <title>Microbial metabolic specificity influences pelagic lipid remineralization.</title>
        <authorList>
            <person name="Behrendt L."/>
            <person name="Hunter J.E."/>
            <person name="Alcolombri U."/>
            <person name="Smriga S."/>
            <person name="Mincer T."/>
            <person name="Lowenstein D.P."/>
            <person name="Peaudecerf F.J."/>
            <person name="Fernandez V.I."/>
            <person name="Fredricks H."/>
            <person name="Almblad H."/>
            <person name="Harrison J.J."/>
            <person name="Stocker R."/>
            <person name="Van Mooy B.A.S."/>
        </authorList>
    </citation>
    <scope>NUCLEOTIDE SEQUENCE [LARGE SCALE GENOMIC DNA]</scope>
    <source>
        <strain evidence="2 3">HP15-B</strain>
    </source>
</reference>
<evidence type="ECO:0000256" key="1">
    <source>
        <dbReference type="SAM" id="MobiDB-lite"/>
    </source>
</evidence>
<dbReference type="EMBL" id="CP076686">
    <property type="protein sequence ID" value="QWV11815.1"/>
    <property type="molecule type" value="Genomic_DNA"/>
</dbReference>
<feature type="region of interest" description="Disordered" evidence="1">
    <location>
        <begin position="1"/>
        <end position="28"/>
    </location>
</feature>
<evidence type="ECO:0000313" key="3">
    <source>
        <dbReference type="Proteomes" id="UP000683442"/>
    </source>
</evidence>
<accession>A0ABX8IDC2</accession>
<protein>
    <submittedName>
        <fullName evidence="2">Uncharacterized protein</fullName>
    </submittedName>
</protein>
<keyword evidence="3" id="KW-1185">Reference proteome</keyword>
<evidence type="ECO:0000313" key="2">
    <source>
        <dbReference type="EMBL" id="QWV11815.1"/>
    </source>
</evidence>
<proteinExistence type="predicted"/>
<name>A0ABX8IDC2_9GAMM</name>
<feature type="compositionally biased region" description="Basic and acidic residues" evidence="1">
    <location>
        <begin position="7"/>
        <end position="21"/>
    </location>
</feature>
<dbReference type="RefSeq" id="WP_014577349.1">
    <property type="nucleotide sequence ID" value="NZ_CP076686.1"/>
</dbReference>
<dbReference type="Proteomes" id="UP000683442">
    <property type="component" value="Chromosome"/>
</dbReference>
<gene>
    <name evidence="2" type="ORF">KQ249_14100</name>
</gene>
<sequence>MATEQVTRQDFEEALREDEIQQPKPEPTGAQVLAQVEAEINKYLGGSAADCASTLDCAVSNHPETTLADIIHCLMVMNHKRIEKKAHRAAMLKAARKALTIIGEFPHGTENRN</sequence>